<reference evidence="1" key="1">
    <citation type="journal article" date="2020" name="Stud. Mycol.">
        <title>101 Dothideomycetes genomes: a test case for predicting lifestyles and emergence of pathogens.</title>
        <authorList>
            <person name="Haridas S."/>
            <person name="Albert R."/>
            <person name="Binder M."/>
            <person name="Bloem J."/>
            <person name="Labutti K."/>
            <person name="Salamov A."/>
            <person name="Andreopoulos B."/>
            <person name="Baker S."/>
            <person name="Barry K."/>
            <person name="Bills G."/>
            <person name="Bluhm B."/>
            <person name="Cannon C."/>
            <person name="Castanera R."/>
            <person name="Culley D."/>
            <person name="Daum C."/>
            <person name="Ezra D."/>
            <person name="Gonzalez J."/>
            <person name="Henrissat B."/>
            <person name="Kuo A."/>
            <person name="Liang C."/>
            <person name="Lipzen A."/>
            <person name="Lutzoni F."/>
            <person name="Magnuson J."/>
            <person name="Mondo S."/>
            <person name="Nolan M."/>
            <person name="Ohm R."/>
            <person name="Pangilinan J."/>
            <person name="Park H.-J."/>
            <person name="Ramirez L."/>
            <person name="Alfaro M."/>
            <person name="Sun H."/>
            <person name="Tritt A."/>
            <person name="Yoshinaga Y."/>
            <person name="Zwiers L.-H."/>
            <person name="Turgeon B."/>
            <person name="Goodwin S."/>
            <person name="Spatafora J."/>
            <person name="Crous P."/>
            <person name="Grigoriev I."/>
        </authorList>
    </citation>
    <scope>NUCLEOTIDE SEQUENCE</scope>
    <source>
        <strain evidence="1">CBS 279.74</strain>
    </source>
</reference>
<keyword evidence="2" id="KW-1185">Reference proteome</keyword>
<dbReference type="AlphaFoldDB" id="A0A6G1KK26"/>
<dbReference type="EMBL" id="MU005765">
    <property type="protein sequence ID" value="KAF2713184.1"/>
    <property type="molecule type" value="Genomic_DNA"/>
</dbReference>
<gene>
    <name evidence="1" type="ORF">K504DRAFT_472624</name>
</gene>
<accession>A0A6G1KK26</accession>
<dbReference type="Proteomes" id="UP000799428">
    <property type="component" value="Unassembled WGS sequence"/>
</dbReference>
<sequence length="247" mass="27240">MSEEELELYFASYVPLSSLPTPPPAKTVSIPAVQQKVDSTEAETPELEAHATYLSKLIPSNVSTQAPSMPIVADFLFRANLPIEMLAFTACILDALSHRFAASFRTASLPCTPTPFRYVPLFAKLQRQPPVRPEVVILAALSLAHGWLEDQPRSTAHWASVEGAAMFTTWELESAKTCILKDVDYGLFRITDKMVQRMLAGLRANATGLARQESGAFEEKEKRPKLSLKMRGAATWVHGMQTPEPSP</sequence>
<evidence type="ECO:0000313" key="2">
    <source>
        <dbReference type="Proteomes" id="UP000799428"/>
    </source>
</evidence>
<protein>
    <recommendedName>
        <fullName evidence="3">Cyclin N-terminal domain-containing protein</fullName>
    </recommendedName>
</protein>
<organism evidence="1 2">
    <name type="scientific">Pleomassaria siparia CBS 279.74</name>
    <dbReference type="NCBI Taxonomy" id="1314801"/>
    <lineage>
        <taxon>Eukaryota</taxon>
        <taxon>Fungi</taxon>
        <taxon>Dikarya</taxon>
        <taxon>Ascomycota</taxon>
        <taxon>Pezizomycotina</taxon>
        <taxon>Dothideomycetes</taxon>
        <taxon>Pleosporomycetidae</taxon>
        <taxon>Pleosporales</taxon>
        <taxon>Pleomassariaceae</taxon>
        <taxon>Pleomassaria</taxon>
    </lineage>
</organism>
<evidence type="ECO:0008006" key="3">
    <source>
        <dbReference type="Google" id="ProtNLM"/>
    </source>
</evidence>
<proteinExistence type="predicted"/>
<name>A0A6G1KK26_9PLEO</name>
<dbReference type="OrthoDB" id="3877279at2759"/>
<evidence type="ECO:0000313" key="1">
    <source>
        <dbReference type="EMBL" id="KAF2713184.1"/>
    </source>
</evidence>